<feature type="region of interest" description="Disordered" evidence="7">
    <location>
        <begin position="150"/>
        <end position="199"/>
    </location>
</feature>
<evidence type="ECO:0000259" key="9">
    <source>
        <dbReference type="Pfam" id="PF10406"/>
    </source>
</evidence>
<keyword evidence="6" id="KW-0539">Nucleus</keyword>
<evidence type="ECO:0000256" key="2">
    <source>
        <dbReference type="ARBA" id="ARBA00008767"/>
    </source>
</evidence>
<keyword evidence="5" id="KW-0804">Transcription</keyword>
<feature type="domain" description="Transcription factor TFIID subunit 8 C-terminal" evidence="9">
    <location>
        <begin position="76"/>
        <end position="107"/>
    </location>
</feature>
<dbReference type="GO" id="GO:0005669">
    <property type="term" value="C:transcription factor TFIID complex"/>
    <property type="evidence" value="ECO:0007669"/>
    <property type="project" value="InterPro"/>
</dbReference>
<name>A0AAV4MJW6_CAEEX</name>
<dbReference type="InterPro" id="IPR037818">
    <property type="entry name" value="TAF8"/>
</dbReference>
<feature type="domain" description="Bromodomain associated" evidence="8">
    <location>
        <begin position="3"/>
        <end position="37"/>
    </location>
</feature>
<feature type="compositionally biased region" description="Polar residues" evidence="7">
    <location>
        <begin position="155"/>
        <end position="164"/>
    </location>
</feature>
<comment type="similarity">
    <text evidence="2">Belongs to the TAF8 family.</text>
</comment>
<evidence type="ECO:0000256" key="3">
    <source>
        <dbReference type="ARBA" id="ARBA00017307"/>
    </source>
</evidence>
<organism evidence="10 11">
    <name type="scientific">Caerostris extrusa</name>
    <name type="common">Bark spider</name>
    <name type="synonym">Caerostris bankana</name>
    <dbReference type="NCBI Taxonomy" id="172846"/>
    <lineage>
        <taxon>Eukaryota</taxon>
        <taxon>Metazoa</taxon>
        <taxon>Ecdysozoa</taxon>
        <taxon>Arthropoda</taxon>
        <taxon>Chelicerata</taxon>
        <taxon>Arachnida</taxon>
        <taxon>Araneae</taxon>
        <taxon>Araneomorphae</taxon>
        <taxon>Entelegynae</taxon>
        <taxon>Araneoidea</taxon>
        <taxon>Araneidae</taxon>
        <taxon>Caerostris</taxon>
    </lineage>
</organism>
<dbReference type="EMBL" id="BPLR01019856">
    <property type="protein sequence ID" value="GIX72527.1"/>
    <property type="molecule type" value="Genomic_DNA"/>
</dbReference>
<dbReference type="GO" id="GO:0006367">
    <property type="term" value="P:transcription initiation at RNA polymerase II promoter"/>
    <property type="evidence" value="ECO:0007669"/>
    <property type="project" value="TreeGrafter"/>
</dbReference>
<gene>
    <name evidence="10" type="primary">TAF8</name>
    <name evidence="10" type="ORF">CEXT_55121</name>
</gene>
<dbReference type="AlphaFoldDB" id="A0AAV4MJW6"/>
<reference evidence="10 11" key="1">
    <citation type="submission" date="2021-06" db="EMBL/GenBank/DDBJ databases">
        <title>Caerostris extrusa draft genome.</title>
        <authorList>
            <person name="Kono N."/>
            <person name="Arakawa K."/>
        </authorList>
    </citation>
    <scope>NUCLEOTIDE SEQUENCE [LARGE SCALE GENOMIC DNA]</scope>
</reference>
<dbReference type="PANTHER" id="PTHR46469:SF1">
    <property type="entry name" value="TRANSCRIPTION INITIATION FACTOR TFIID SUBUNIT 8"/>
    <property type="match status" value="1"/>
</dbReference>
<evidence type="ECO:0000256" key="4">
    <source>
        <dbReference type="ARBA" id="ARBA00023015"/>
    </source>
</evidence>
<keyword evidence="11" id="KW-1185">Reference proteome</keyword>
<dbReference type="PANTHER" id="PTHR46469">
    <property type="entry name" value="TRANSCRIPTION INITIATION FACTOR TFIID SUBUNIT 8"/>
    <property type="match status" value="1"/>
</dbReference>
<dbReference type="InterPro" id="IPR009072">
    <property type="entry name" value="Histone-fold"/>
</dbReference>
<proteinExistence type="inferred from homology"/>
<comment type="caution">
    <text evidence="10">The sequence shown here is derived from an EMBL/GenBank/DDBJ whole genome shotgun (WGS) entry which is preliminary data.</text>
</comment>
<comment type="subcellular location">
    <subcellularLocation>
        <location evidence="1">Nucleus</location>
    </subcellularLocation>
</comment>
<evidence type="ECO:0000313" key="11">
    <source>
        <dbReference type="Proteomes" id="UP001054945"/>
    </source>
</evidence>
<feature type="compositionally biased region" description="Basic and acidic residues" evidence="7">
    <location>
        <begin position="166"/>
        <end position="177"/>
    </location>
</feature>
<dbReference type="Pfam" id="PF10406">
    <property type="entry name" value="TAF8_C"/>
    <property type="match status" value="1"/>
</dbReference>
<dbReference type="InterPro" id="IPR006565">
    <property type="entry name" value="BTP"/>
</dbReference>
<evidence type="ECO:0000256" key="6">
    <source>
        <dbReference type="ARBA" id="ARBA00023242"/>
    </source>
</evidence>
<evidence type="ECO:0000259" key="8">
    <source>
        <dbReference type="Pfam" id="PF07524"/>
    </source>
</evidence>
<evidence type="ECO:0000256" key="1">
    <source>
        <dbReference type="ARBA" id="ARBA00004123"/>
    </source>
</evidence>
<accession>A0AAV4MJW6</accession>
<protein>
    <recommendedName>
        <fullName evidence="3">Transcription initiation factor TFIID subunit 8</fullName>
    </recommendedName>
</protein>
<keyword evidence="4" id="KW-0805">Transcription regulation</keyword>
<dbReference type="Gene3D" id="1.10.20.10">
    <property type="entry name" value="Histone, subunit A"/>
    <property type="match status" value="1"/>
</dbReference>
<evidence type="ECO:0000256" key="7">
    <source>
        <dbReference type="SAM" id="MobiDB-lite"/>
    </source>
</evidence>
<evidence type="ECO:0000313" key="10">
    <source>
        <dbReference type="EMBL" id="GIX72527.1"/>
    </source>
</evidence>
<dbReference type="GO" id="GO:0046982">
    <property type="term" value="F:protein heterodimerization activity"/>
    <property type="evidence" value="ECO:0007669"/>
    <property type="project" value="InterPro"/>
</dbReference>
<dbReference type="Pfam" id="PF07524">
    <property type="entry name" value="Bromo_TP"/>
    <property type="match status" value="1"/>
</dbReference>
<dbReference type="Proteomes" id="UP001054945">
    <property type="component" value="Unassembled WGS sequence"/>
</dbReference>
<evidence type="ECO:0000256" key="5">
    <source>
        <dbReference type="ARBA" id="ARBA00023163"/>
    </source>
</evidence>
<dbReference type="InterPro" id="IPR019473">
    <property type="entry name" value="TFIID_su8_C"/>
</dbReference>
<sequence>MFELARSSRSYSELSGRTEVIVGDIVMALVEMGINVESLIPYAKRPNKISLPTPAPSNKPAVSRILQAGEKRPLPTYTHRQPITEYEIIREKAATQKRDIERALTKYTAKTGATHSLFFDDAGLFPLIACKPCPNPYLAALLFKDQVYEEEETENANQSSSPPQYNKEDSENQKELNTDNDIMDNPYLRPVKNPRRRRK</sequence>